<keyword evidence="1" id="KW-0732">Signal</keyword>
<gene>
    <name evidence="2" type="ORF">C8034_v008059</name>
</gene>
<comment type="caution">
    <text evidence="2">The sequence shown here is derived from an EMBL/GenBank/DDBJ whole genome shotgun (WGS) entry which is preliminary data.</text>
</comment>
<evidence type="ECO:0000313" key="2">
    <source>
        <dbReference type="EMBL" id="TEA11081.1"/>
    </source>
</evidence>
<dbReference type="EMBL" id="QAPF01000371">
    <property type="protein sequence ID" value="TEA11081.1"/>
    <property type="molecule type" value="Genomic_DNA"/>
</dbReference>
<reference evidence="2 3" key="1">
    <citation type="submission" date="2018-11" db="EMBL/GenBank/DDBJ databases">
        <title>Genome sequence and assembly of Colletotrichum sidae.</title>
        <authorList>
            <person name="Gan P."/>
            <person name="Shirasu K."/>
        </authorList>
    </citation>
    <scope>NUCLEOTIDE SEQUENCE [LARGE SCALE GENOMIC DNA]</scope>
    <source>
        <strain evidence="2 3">CBS 518.97</strain>
    </source>
</reference>
<dbReference type="Proteomes" id="UP000295604">
    <property type="component" value="Unassembled WGS sequence"/>
</dbReference>
<accession>A0A4R8T2T3</accession>
<evidence type="ECO:0000313" key="3">
    <source>
        <dbReference type="Proteomes" id="UP000295604"/>
    </source>
</evidence>
<feature type="chain" id="PRO_5020256113" evidence="1">
    <location>
        <begin position="19"/>
        <end position="68"/>
    </location>
</feature>
<dbReference type="AlphaFoldDB" id="A0A4R8T2T3"/>
<name>A0A4R8T2T3_9PEZI</name>
<protein>
    <submittedName>
        <fullName evidence="2">Uncharacterized protein</fullName>
    </submittedName>
</protein>
<evidence type="ECO:0000256" key="1">
    <source>
        <dbReference type="SAM" id="SignalP"/>
    </source>
</evidence>
<feature type="signal peptide" evidence="1">
    <location>
        <begin position="1"/>
        <end position="18"/>
    </location>
</feature>
<proteinExistence type="predicted"/>
<sequence length="68" mass="7242">MQFSYIVVLLVSAVTVQSTTVGDPALRALAKLVPRQGQTPESCYNAGLKWCQTRGPKGTACPKGCLCK</sequence>
<organism evidence="2 3">
    <name type="scientific">Colletotrichum sidae</name>
    <dbReference type="NCBI Taxonomy" id="1347389"/>
    <lineage>
        <taxon>Eukaryota</taxon>
        <taxon>Fungi</taxon>
        <taxon>Dikarya</taxon>
        <taxon>Ascomycota</taxon>
        <taxon>Pezizomycotina</taxon>
        <taxon>Sordariomycetes</taxon>
        <taxon>Hypocreomycetidae</taxon>
        <taxon>Glomerellales</taxon>
        <taxon>Glomerellaceae</taxon>
        <taxon>Colletotrichum</taxon>
        <taxon>Colletotrichum orbiculare species complex</taxon>
    </lineage>
</organism>
<keyword evidence="3" id="KW-1185">Reference proteome</keyword>